<dbReference type="Gene3D" id="3.30.70.20">
    <property type="match status" value="1"/>
</dbReference>
<dbReference type="InterPro" id="IPR017896">
    <property type="entry name" value="4Fe4S_Fe-S-bd"/>
</dbReference>
<feature type="domain" description="4Fe-4S ferredoxin-type" evidence="5">
    <location>
        <begin position="1"/>
        <end position="30"/>
    </location>
</feature>
<dbReference type="PANTHER" id="PTHR43687:SF1">
    <property type="entry name" value="FERREDOXIN III"/>
    <property type="match status" value="1"/>
</dbReference>
<dbReference type="Proteomes" id="UP000198793">
    <property type="component" value="Unassembled WGS sequence"/>
</dbReference>
<dbReference type="Pfam" id="PF13187">
    <property type="entry name" value="Fer4_9"/>
    <property type="match status" value="1"/>
</dbReference>
<evidence type="ECO:0000256" key="3">
    <source>
        <dbReference type="ARBA" id="ARBA00023004"/>
    </source>
</evidence>
<protein>
    <submittedName>
        <fullName evidence="6">NAD-dependent dihydropyrimidine dehydrogenase, PreA subunit</fullName>
    </submittedName>
</protein>
<dbReference type="GO" id="GO:0046872">
    <property type="term" value="F:metal ion binding"/>
    <property type="evidence" value="ECO:0007669"/>
    <property type="project" value="UniProtKB-KW"/>
</dbReference>
<dbReference type="EMBL" id="FNIT01000014">
    <property type="protein sequence ID" value="SDO80905.1"/>
    <property type="molecule type" value="Genomic_DNA"/>
</dbReference>
<feature type="domain" description="4Fe-4S ferredoxin-type" evidence="5">
    <location>
        <begin position="31"/>
        <end position="61"/>
    </location>
</feature>
<dbReference type="AlphaFoldDB" id="A0A1H0MKR7"/>
<dbReference type="GO" id="GO:0051539">
    <property type="term" value="F:4 iron, 4 sulfur cluster binding"/>
    <property type="evidence" value="ECO:0007669"/>
    <property type="project" value="UniProtKB-KW"/>
</dbReference>
<name>A0A1H0MKR7_9HYPH</name>
<evidence type="ECO:0000313" key="7">
    <source>
        <dbReference type="Proteomes" id="UP000198793"/>
    </source>
</evidence>
<keyword evidence="4" id="KW-0411">Iron-sulfur</keyword>
<proteinExistence type="predicted"/>
<dbReference type="InterPro" id="IPR050572">
    <property type="entry name" value="Fe-S_Ferredoxin"/>
</dbReference>
<keyword evidence="1" id="KW-0004">4Fe-4S</keyword>
<evidence type="ECO:0000256" key="1">
    <source>
        <dbReference type="ARBA" id="ARBA00022485"/>
    </source>
</evidence>
<dbReference type="OrthoDB" id="9800445at2"/>
<accession>A0A1H0MKR7</accession>
<keyword evidence="2" id="KW-0479">Metal-binding</keyword>
<evidence type="ECO:0000313" key="6">
    <source>
        <dbReference type="EMBL" id="SDO80905.1"/>
    </source>
</evidence>
<evidence type="ECO:0000256" key="4">
    <source>
        <dbReference type="ARBA" id="ARBA00023014"/>
    </source>
</evidence>
<dbReference type="PROSITE" id="PS51379">
    <property type="entry name" value="4FE4S_FER_2"/>
    <property type="match status" value="2"/>
</dbReference>
<dbReference type="SUPFAM" id="SSF54862">
    <property type="entry name" value="4Fe-4S ferredoxins"/>
    <property type="match status" value="1"/>
</dbReference>
<organism evidence="6 7">
    <name type="scientific">Aureimonas jatrophae</name>
    <dbReference type="NCBI Taxonomy" id="1166073"/>
    <lineage>
        <taxon>Bacteria</taxon>
        <taxon>Pseudomonadati</taxon>
        <taxon>Pseudomonadota</taxon>
        <taxon>Alphaproteobacteria</taxon>
        <taxon>Hyphomicrobiales</taxon>
        <taxon>Aurantimonadaceae</taxon>
        <taxon>Aureimonas</taxon>
    </lineage>
</organism>
<gene>
    <name evidence="6" type="ORF">SAMN05192530_11444</name>
</gene>
<keyword evidence="3" id="KW-0408">Iron</keyword>
<dbReference type="RefSeq" id="WP_090676821.1">
    <property type="nucleotide sequence ID" value="NZ_FNIT01000014.1"/>
</dbReference>
<dbReference type="STRING" id="1166073.SAMN05192530_11444"/>
<evidence type="ECO:0000256" key="2">
    <source>
        <dbReference type="ARBA" id="ARBA00022723"/>
    </source>
</evidence>
<evidence type="ECO:0000259" key="5">
    <source>
        <dbReference type="PROSITE" id="PS51379"/>
    </source>
</evidence>
<dbReference type="PROSITE" id="PS00198">
    <property type="entry name" value="4FE4S_FER_1"/>
    <property type="match status" value="2"/>
</dbReference>
<reference evidence="6 7" key="1">
    <citation type="submission" date="2016-10" db="EMBL/GenBank/DDBJ databases">
        <authorList>
            <person name="de Groot N.N."/>
        </authorList>
    </citation>
    <scope>NUCLEOTIDE SEQUENCE [LARGE SCALE GENOMIC DNA]</scope>
    <source>
        <strain evidence="7">L7-484,KACC 16230,DSM 25025</strain>
    </source>
</reference>
<sequence length="112" mass="12489">MIELVSHDRCIQCDICVAACPDNVFDAMPDAPPVIARQGDCQTCFLCELYCPVDALYVSPLTYERDVVSEADLVARGVLGSFRREMGWRNAKPRGTRDDLSYRIFEAGTIVP</sequence>
<keyword evidence="7" id="KW-1185">Reference proteome</keyword>
<dbReference type="InterPro" id="IPR017900">
    <property type="entry name" value="4Fe4S_Fe_S_CS"/>
</dbReference>
<dbReference type="PANTHER" id="PTHR43687">
    <property type="entry name" value="ADENYLYLSULFATE REDUCTASE, BETA SUBUNIT"/>
    <property type="match status" value="1"/>
</dbReference>